<accession>A0A9W4D6H2</accession>
<gene>
    <name evidence="1" type="ORF">BGTH12_LOCUS6334</name>
</gene>
<sequence length="48" mass="5556">MINKCKVDILYLLGDSLTNNVAFIPRDSRKLAVRLLAVVNEEQEHEWT</sequence>
<proteinExistence type="predicted"/>
<reference evidence="1" key="1">
    <citation type="submission" date="2020-10" db="EMBL/GenBank/DDBJ databases">
        <authorList>
            <person name="Muller C M."/>
        </authorList>
    </citation>
    <scope>NUCLEOTIDE SEQUENCE</scope>
    <source>
        <strain evidence="1">THUN-12</strain>
    </source>
</reference>
<protein>
    <submittedName>
        <fullName evidence="1">BgTH12-00475</fullName>
    </submittedName>
</protein>
<dbReference type="Proteomes" id="UP000683417">
    <property type="component" value="Unassembled WGS sequence"/>
</dbReference>
<organism evidence="1 2">
    <name type="scientific">Blumeria graminis f. sp. triticale</name>
    <dbReference type="NCBI Taxonomy" id="1689686"/>
    <lineage>
        <taxon>Eukaryota</taxon>
        <taxon>Fungi</taxon>
        <taxon>Dikarya</taxon>
        <taxon>Ascomycota</taxon>
        <taxon>Pezizomycotina</taxon>
        <taxon>Leotiomycetes</taxon>
        <taxon>Erysiphales</taxon>
        <taxon>Erysiphaceae</taxon>
        <taxon>Blumeria</taxon>
    </lineage>
</organism>
<dbReference type="EMBL" id="CAJHIT010000009">
    <property type="protein sequence ID" value="CAD6504976.1"/>
    <property type="molecule type" value="Genomic_DNA"/>
</dbReference>
<dbReference type="AlphaFoldDB" id="A0A9W4D6H2"/>
<evidence type="ECO:0000313" key="1">
    <source>
        <dbReference type="EMBL" id="CAD6504976.1"/>
    </source>
</evidence>
<comment type="caution">
    <text evidence="1">The sequence shown here is derived from an EMBL/GenBank/DDBJ whole genome shotgun (WGS) entry which is preliminary data.</text>
</comment>
<evidence type="ECO:0000313" key="2">
    <source>
        <dbReference type="Proteomes" id="UP000683417"/>
    </source>
</evidence>
<name>A0A9W4D6H2_BLUGR</name>